<dbReference type="InterPro" id="IPR013011">
    <property type="entry name" value="PTS_EIIB_2"/>
</dbReference>
<dbReference type="Gene3D" id="3.40.50.2300">
    <property type="match status" value="1"/>
</dbReference>
<keyword evidence="11" id="KW-1185">Reference proteome</keyword>
<dbReference type="Pfam" id="PF02302">
    <property type="entry name" value="PTS_IIB"/>
    <property type="match status" value="1"/>
</dbReference>
<dbReference type="Proteomes" id="UP000028073">
    <property type="component" value="Unassembled WGS sequence"/>
</dbReference>
<evidence type="ECO:0000259" key="9">
    <source>
        <dbReference type="PROSITE" id="PS51099"/>
    </source>
</evidence>
<protein>
    <recommendedName>
        <fullName evidence="2">protein-N(pi)-phosphohistidine--D-fructose phosphotransferase</fullName>
        <ecNumber evidence="2">2.7.1.202</ecNumber>
    </recommendedName>
</protein>
<dbReference type="OrthoDB" id="9782569at2"/>
<gene>
    <name evidence="10" type="ORF">GZ78_13480</name>
</gene>
<accession>A0A081NJ67</accession>
<dbReference type="InterPro" id="IPR036095">
    <property type="entry name" value="PTS_EIIB-like_sf"/>
</dbReference>
<dbReference type="PROSITE" id="PS51099">
    <property type="entry name" value="PTS_EIIB_TYPE_2"/>
    <property type="match status" value="1"/>
</dbReference>
<organism evidence="10 11">
    <name type="scientific">Endozoicomonas numazuensis</name>
    <dbReference type="NCBI Taxonomy" id="1137799"/>
    <lineage>
        <taxon>Bacteria</taxon>
        <taxon>Pseudomonadati</taxon>
        <taxon>Pseudomonadota</taxon>
        <taxon>Gammaproteobacteria</taxon>
        <taxon>Oceanospirillales</taxon>
        <taxon>Endozoicomonadaceae</taxon>
        <taxon>Endozoicomonas</taxon>
    </lineage>
</organism>
<comment type="catalytic activity">
    <reaction evidence="1">
        <text>D-fructose(out) + N(pros)-phospho-L-histidyl-[protein] = D-fructose 1-phosphate(in) + L-histidyl-[protein]</text>
        <dbReference type="Rhea" id="RHEA:49252"/>
        <dbReference type="Rhea" id="RHEA-COMP:9745"/>
        <dbReference type="Rhea" id="RHEA-COMP:9746"/>
        <dbReference type="ChEBI" id="CHEBI:29979"/>
        <dbReference type="ChEBI" id="CHEBI:37721"/>
        <dbReference type="ChEBI" id="CHEBI:58674"/>
        <dbReference type="ChEBI" id="CHEBI:64837"/>
        <dbReference type="EC" id="2.7.1.202"/>
    </reaction>
</comment>
<evidence type="ECO:0000256" key="4">
    <source>
        <dbReference type="ARBA" id="ARBA00022553"/>
    </source>
</evidence>
<dbReference type="GO" id="GO:0009401">
    <property type="term" value="P:phosphoenolpyruvate-dependent sugar phosphotransferase system"/>
    <property type="evidence" value="ECO:0007669"/>
    <property type="project" value="UniProtKB-KW"/>
</dbReference>
<proteinExistence type="predicted"/>
<dbReference type="GO" id="GO:0090563">
    <property type="term" value="F:protein-phosphocysteine-sugar phosphotransferase activity"/>
    <property type="evidence" value="ECO:0007669"/>
    <property type="project" value="TreeGrafter"/>
</dbReference>
<dbReference type="PANTHER" id="PTHR30505:SF0">
    <property type="entry name" value="FRUCTOSE-LIKE PTS SYSTEM EIIBC COMPONENT-RELATED"/>
    <property type="match status" value="1"/>
</dbReference>
<keyword evidence="4" id="KW-0597">Phosphoprotein</keyword>
<dbReference type="InterPro" id="IPR003353">
    <property type="entry name" value="PTS_IIB_fruc"/>
</dbReference>
<dbReference type="EMBL" id="JOKH01000002">
    <property type="protein sequence ID" value="KEQ18490.1"/>
    <property type="molecule type" value="Genomic_DNA"/>
</dbReference>
<keyword evidence="7" id="KW-0598">Phosphotransferase system</keyword>
<dbReference type="RefSeq" id="WP_034835880.1">
    <property type="nucleotide sequence ID" value="NZ_JOKH01000002.1"/>
</dbReference>
<dbReference type="PANTHER" id="PTHR30505">
    <property type="entry name" value="FRUCTOSE-LIKE PERMEASE"/>
    <property type="match status" value="1"/>
</dbReference>
<keyword evidence="5" id="KW-0762">Sugar transport</keyword>
<dbReference type="InterPro" id="IPR050864">
    <property type="entry name" value="Bacterial_PTS_Sugar_Transport"/>
</dbReference>
<evidence type="ECO:0000256" key="8">
    <source>
        <dbReference type="ARBA" id="ARBA00022777"/>
    </source>
</evidence>
<reference evidence="10 11" key="1">
    <citation type="submission" date="2014-06" db="EMBL/GenBank/DDBJ databases">
        <title>Whole Genome Sequences of Three Symbiotic Endozoicomonas Bacteria.</title>
        <authorList>
            <person name="Neave M.J."/>
            <person name="Apprill A."/>
            <person name="Voolstra C.R."/>
        </authorList>
    </citation>
    <scope>NUCLEOTIDE SEQUENCE [LARGE SCALE GENOMIC DNA]</scope>
    <source>
        <strain evidence="10 11">DSM 25634</strain>
    </source>
</reference>
<dbReference type="NCBIfam" id="TIGR00829">
    <property type="entry name" value="FRU"/>
    <property type="match status" value="1"/>
</dbReference>
<sequence>MNIIAVTACSTGIAETYMAAEVLERCARTRGHSIKVETQGALGIMDKLSSQDIASADIAILTNDIAINGDDRFKGIKTFHVSISDILESPQDIMSEINSEP</sequence>
<dbReference type="GO" id="GO:0016301">
    <property type="term" value="F:kinase activity"/>
    <property type="evidence" value="ECO:0007669"/>
    <property type="project" value="UniProtKB-KW"/>
</dbReference>
<evidence type="ECO:0000256" key="3">
    <source>
        <dbReference type="ARBA" id="ARBA00022448"/>
    </source>
</evidence>
<dbReference type="EC" id="2.7.1.202" evidence="2"/>
<comment type="caution">
    <text evidence="10">The sequence shown here is derived from an EMBL/GenBank/DDBJ whole genome shotgun (WGS) entry which is preliminary data.</text>
</comment>
<dbReference type="SUPFAM" id="SSF52794">
    <property type="entry name" value="PTS system IIB component-like"/>
    <property type="match status" value="1"/>
</dbReference>
<evidence type="ECO:0000256" key="7">
    <source>
        <dbReference type="ARBA" id="ARBA00022683"/>
    </source>
</evidence>
<evidence type="ECO:0000256" key="1">
    <source>
        <dbReference type="ARBA" id="ARBA00001401"/>
    </source>
</evidence>
<evidence type="ECO:0000256" key="2">
    <source>
        <dbReference type="ARBA" id="ARBA00012799"/>
    </source>
</evidence>
<dbReference type="InterPro" id="IPR003501">
    <property type="entry name" value="PTS_EIIB_2/3"/>
</dbReference>
<evidence type="ECO:0000256" key="5">
    <source>
        <dbReference type="ARBA" id="ARBA00022597"/>
    </source>
</evidence>
<keyword evidence="8" id="KW-0418">Kinase</keyword>
<dbReference type="GO" id="GO:0005886">
    <property type="term" value="C:plasma membrane"/>
    <property type="evidence" value="ECO:0007669"/>
    <property type="project" value="TreeGrafter"/>
</dbReference>
<evidence type="ECO:0000313" key="10">
    <source>
        <dbReference type="EMBL" id="KEQ18490.1"/>
    </source>
</evidence>
<dbReference type="STRING" id="1137799.GZ78_13480"/>
<keyword evidence="3" id="KW-0813">Transport</keyword>
<evidence type="ECO:0000313" key="11">
    <source>
        <dbReference type="Proteomes" id="UP000028073"/>
    </source>
</evidence>
<dbReference type="AlphaFoldDB" id="A0A081NJ67"/>
<dbReference type="eggNOG" id="COG1445">
    <property type="taxonomic scope" value="Bacteria"/>
</dbReference>
<dbReference type="GO" id="GO:0022877">
    <property type="term" value="F:protein-N(PI)-phosphohistidine-fructose phosphotransferase system transporter activity"/>
    <property type="evidence" value="ECO:0007669"/>
    <property type="project" value="InterPro"/>
</dbReference>
<name>A0A081NJ67_9GAMM</name>
<feature type="domain" description="PTS EIIB type-2" evidence="9">
    <location>
        <begin position="1"/>
        <end position="99"/>
    </location>
</feature>
<keyword evidence="6" id="KW-0808">Transferase</keyword>
<evidence type="ECO:0000256" key="6">
    <source>
        <dbReference type="ARBA" id="ARBA00022679"/>
    </source>
</evidence>
<dbReference type="CDD" id="cd05569">
    <property type="entry name" value="PTS_IIB_fructose"/>
    <property type="match status" value="1"/>
</dbReference>